<protein>
    <submittedName>
        <fullName evidence="3">Xanthine dehydrogenase accessory factor</fullName>
    </submittedName>
</protein>
<accession>A0A1M5UEJ2</accession>
<dbReference type="PANTHER" id="PTHR30388:SF6">
    <property type="entry name" value="XANTHINE DEHYDROGENASE SUBUNIT A-RELATED"/>
    <property type="match status" value="1"/>
</dbReference>
<dbReference type="OrthoDB" id="9773039at2"/>
<organism evidence="3 4">
    <name type="scientific">Anaerosphaera aminiphila DSM 21120</name>
    <dbReference type="NCBI Taxonomy" id="1120995"/>
    <lineage>
        <taxon>Bacteria</taxon>
        <taxon>Bacillati</taxon>
        <taxon>Bacillota</taxon>
        <taxon>Tissierellia</taxon>
        <taxon>Tissierellales</taxon>
        <taxon>Peptoniphilaceae</taxon>
        <taxon>Anaerosphaera</taxon>
    </lineage>
</organism>
<dbReference type="PANTHER" id="PTHR30388">
    <property type="entry name" value="ALDEHYDE OXIDOREDUCTASE MOLYBDENUM COFACTOR ASSEMBLY PROTEIN"/>
    <property type="match status" value="1"/>
</dbReference>
<dbReference type="EMBL" id="FQXI01000016">
    <property type="protein sequence ID" value="SHH61465.1"/>
    <property type="molecule type" value="Genomic_DNA"/>
</dbReference>
<gene>
    <name evidence="3" type="ORF">SAMN02745245_01742</name>
</gene>
<dbReference type="AlphaFoldDB" id="A0A1M5UEJ2"/>
<evidence type="ECO:0000259" key="1">
    <source>
        <dbReference type="Pfam" id="PF02625"/>
    </source>
</evidence>
<dbReference type="RefSeq" id="WP_073185436.1">
    <property type="nucleotide sequence ID" value="NZ_FQXI01000016.1"/>
</dbReference>
<dbReference type="Pfam" id="PF13478">
    <property type="entry name" value="XdhC_C"/>
    <property type="match status" value="1"/>
</dbReference>
<reference evidence="3 4" key="1">
    <citation type="submission" date="2016-11" db="EMBL/GenBank/DDBJ databases">
        <authorList>
            <person name="Jaros S."/>
            <person name="Januszkiewicz K."/>
            <person name="Wedrychowicz H."/>
        </authorList>
    </citation>
    <scope>NUCLEOTIDE SEQUENCE [LARGE SCALE GENOMIC DNA]</scope>
    <source>
        <strain evidence="3 4">DSM 21120</strain>
    </source>
</reference>
<dbReference type="Pfam" id="PF02625">
    <property type="entry name" value="XdhC_CoxI"/>
    <property type="match status" value="1"/>
</dbReference>
<proteinExistence type="predicted"/>
<evidence type="ECO:0000313" key="4">
    <source>
        <dbReference type="Proteomes" id="UP000184032"/>
    </source>
</evidence>
<sequence>MVNLIKRALELFSKNTPFIIATIVKKEGSSPREEGASMLVTKDGLDFGTIGGGAEEYNAIEYAKELIKKEKSENKKFILTNNQAESIGMVCGGVNVVHFEYVSPEDNLAEKYFNKIIDNYSTVELELVYSLSEDIGFSILVDGELQSFTRGEPKLKIELFKLKIVNELRVFIFGGGHVSKALVPILNYLNLKTIVVEDRAEFLREEDFPNSKKVLADYSNLMNLNIEREDYVCILTRGHKSDGLVLRQVLEKSPTYVGVIGSRKKAQLMLDSLKGTEYEDLLEGRVYSPVGLEIGAQTPEEISISIAAQIVEKYRGEK</sequence>
<dbReference type="STRING" id="1120995.SAMN02745245_01742"/>
<feature type="domain" description="XdhC- CoxI" evidence="1">
    <location>
        <begin position="14"/>
        <end position="72"/>
    </location>
</feature>
<feature type="domain" description="XdhC Rossmann" evidence="2">
    <location>
        <begin position="170"/>
        <end position="310"/>
    </location>
</feature>
<name>A0A1M5UEJ2_9FIRM</name>
<evidence type="ECO:0000259" key="2">
    <source>
        <dbReference type="Pfam" id="PF13478"/>
    </source>
</evidence>
<evidence type="ECO:0000313" key="3">
    <source>
        <dbReference type="EMBL" id="SHH61465.1"/>
    </source>
</evidence>
<dbReference type="Gene3D" id="3.40.50.720">
    <property type="entry name" value="NAD(P)-binding Rossmann-like Domain"/>
    <property type="match status" value="1"/>
</dbReference>
<keyword evidence="4" id="KW-1185">Reference proteome</keyword>
<dbReference type="InterPro" id="IPR003777">
    <property type="entry name" value="XdhC_CoxI"/>
</dbReference>
<dbReference type="Proteomes" id="UP000184032">
    <property type="component" value="Unassembled WGS sequence"/>
</dbReference>
<dbReference type="InterPro" id="IPR027051">
    <property type="entry name" value="XdhC_Rossmann_dom"/>
</dbReference>
<dbReference type="InterPro" id="IPR052698">
    <property type="entry name" value="MoCofactor_Util/Proc"/>
</dbReference>